<dbReference type="PANTHER" id="PTHR18937:SF12">
    <property type="entry name" value="STRUCTURAL MAINTENANCE OF CHROMOSOMES PROTEIN"/>
    <property type="match status" value="1"/>
</dbReference>
<evidence type="ECO:0000256" key="2">
    <source>
        <dbReference type="ARBA" id="ARBA00022618"/>
    </source>
</evidence>
<dbReference type="Proteomes" id="UP001189429">
    <property type="component" value="Unassembled WGS sequence"/>
</dbReference>
<dbReference type="PIRSF" id="PIRSF005719">
    <property type="entry name" value="SMC"/>
    <property type="match status" value="1"/>
</dbReference>
<keyword evidence="10" id="KW-1185">Reference proteome</keyword>
<evidence type="ECO:0000256" key="4">
    <source>
        <dbReference type="ARBA" id="ARBA00023054"/>
    </source>
</evidence>
<dbReference type="Pfam" id="PF06470">
    <property type="entry name" value="SMC_hinge"/>
    <property type="match status" value="1"/>
</dbReference>
<dbReference type="Gene3D" id="1.20.1060.20">
    <property type="match status" value="1"/>
</dbReference>
<proteinExistence type="predicted"/>
<name>A0ABN9UEH3_9DINO</name>
<dbReference type="PANTHER" id="PTHR18937">
    <property type="entry name" value="STRUCTURAL MAINTENANCE OF CHROMOSOMES SMC FAMILY MEMBER"/>
    <property type="match status" value="1"/>
</dbReference>
<feature type="coiled-coil region" evidence="7">
    <location>
        <begin position="409"/>
        <end position="450"/>
    </location>
</feature>
<evidence type="ECO:0000313" key="9">
    <source>
        <dbReference type="EMBL" id="CAK0857253.1"/>
    </source>
</evidence>
<feature type="domain" description="SMC hinge" evidence="8">
    <location>
        <begin position="216"/>
        <end position="335"/>
    </location>
</feature>
<feature type="coiled-coil region" evidence="7">
    <location>
        <begin position="588"/>
        <end position="619"/>
    </location>
</feature>
<organism evidence="9 10">
    <name type="scientific">Prorocentrum cordatum</name>
    <dbReference type="NCBI Taxonomy" id="2364126"/>
    <lineage>
        <taxon>Eukaryota</taxon>
        <taxon>Sar</taxon>
        <taxon>Alveolata</taxon>
        <taxon>Dinophyceae</taxon>
        <taxon>Prorocentrales</taxon>
        <taxon>Prorocentraceae</taxon>
        <taxon>Prorocentrum</taxon>
    </lineage>
</organism>
<keyword evidence="4 7" id="KW-0175">Coiled coil</keyword>
<evidence type="ECO:0000256" key="7">
    <source>
        <dbReference type="SAM" id="Coils"/>
    </source>
</evidence>
<feature type="coiled-coil region" evidence="7">
    <location>
        <begin position="36"/>
        <end position="197"/>
    </location>
</feature>
<comment type="subcellular location">
    <subcellularLocation>
        <location evidence="1">Nucleus</location>
    </subcellularLocation>
</comment>
<evidence type="ECO:0000256" key="5">
    <source>
        <dbReference type="ARBA" id="ARBA00023242"/>
    </source>
</evidence>
<dbReference type="SUPFAM" id="SSF75553">
    <property type="entry name" value="Smc hinge domain"/>
    <property type="match status" value="1"/>
</dbReference>
<keyword evidence="3" id="KW-0498">Mitosis</keyword>
<dbReference type="InterPro" id="IPR010935">
    <property type="entry name" value="SMC_hinge"/>
</dbReference>
<feature type="coiled-coil region" evidence="7">
    <location>
        <begin position="510"/>
        <end position="544"/>
    </location>
</feature>
<dbReference type="Gene3D" id="3.40.50.300">
    <property type="entry name" value="P-loop containing nucleotide triphosphate hydrolases"/>
    <property type="match status" value="1"/>
</dbReference>
<keyword evidence="6" id="KW-0131">Cell cycle</keyword>
<evidence type="ECO:0000256" key="1">
    <source>
        <dbReference type="ARBA" id="ARBA00004123"/>
    </source>
</evidence>
<gene>
    <name evidence="9" type="ORF">PCOR1329_LOCUS47421</name>
</gene>
<dbReference type="Pfam" id="PF02463">
    <property type="entry name" value="SMC_N"/>
    <property type="match status" value="1"/>
</dbReference>
<reference evidence="9" key="1">
    <citation type="submission" date="2023-10" db="EMBL/GenBank/DDBJ databases">
        <authorList>
            <person name="Chen Y."/>
            <person name="Shah S."/>
            <person name="Dougan E. K."/>
            <person name="Thang M."/>
            <person name="Chan C."/>
        </authorList>
    </citation>
    <scope>NUCLEOTIDE SEQUENCE [LARGE SCALE GENOMIC DNA]</scope>
</reference>
<dbReference type="SMART" id="SM00968">
    <property type="entry name" value="SMC_hinge"/>
    <property type="match status" value="1"/>
</dbReference>
<dbReference type="InterPro" id="IPR027417">
    <property type="entry name" value="P-loop_NTPase"/>
</dbReference>
<keyword evidence="2" id="KW-0132">Cell division</keyword>
<sequence>MRAVACAGQDAPAGATRMGSSCEDLQQCADKEVKDKGRLASQAQALREESARLEAEERALAERAGQKAVSFSAEQLQEFERAKRETEQLTAAHGDSTRRLESKAAAVCAERRQAELDLAEAAARKDHLTRRLAELAEADGAARELAARDRAGAERLGDRLGRLQEAAASVADEREQLQAERQQLLDTVQDVAAAERQVERERQLSQVCSALKEAVPGVHGRVVDLCRPSQKRLHVAVNVAVGKFLDAVVVDTSETARRCVRYLKERMQPPMTFLPLGDLRVDPVDPRLDELVKDERTARLALNCVTFGEGFARAFEFLLGDTVVADTMADGRRLAFQEARALGLKCKVVTLAGEAIAKNGNLSVSSEAAREGGTRFDVSELEAARARLEAVDRRLGELCAAEGGGGAERAALQDEVRRADARASDAASRLRWLQEQAAQKARELQAAEAVVAAAGSVAERLAGEEAQLRGEQRDIESRVGKAVAGRFAKLSRAMGVDDVQRVEREWRREQEAVQERADVVARRLRNAKAELAMLEATLREQATRGAEELLPQLHAEHQELLQKERSTAQAVESLRGEVEEAHARQQQLWDAEREKDRALSRLRQEAKERRQQQAAAEKRLGDIDAEEKALCSSRADVLRQSVLEGVEVPVLGGSAGALQDLVEASQPVSAPAGAGAGPGEGASAIAVDFASLPQEKRAASCGPAARMLEEEYRSELDRLAVELKRLSPNLKATEQMRGVAEHVQAASHEADAARKEIEDVDAKFEEVRKQRKERFMECFQKVSGEISEVYRRLTANTAGLRADGGSAYLDLEDMEDPFNGGVKFTAMPPAKRFRDMHLLSGGEKTLAAMALLFAVHAYSKPPFMVLDEVDAALDANNVKALATYVEQSDCQTIVISLKDRFFVKGEALVGVWKNKPKETSAVLSLDLSRYLPPQAC</sequence>
<evidence type="ECO:0000256" key="6">
    <source>
        <dbReference type="ARBA" id="ARBA00023306"/>
    </source>
</evidence>
<evidence type="ECO:0000259" key="8">
    <source>
        <dbReference type="SMART" id="SM00968"/>
    </source>
</evidence>
<dbReference type="InterPro" id="IPR003395">
    <property type="entry name" value="RecF/RecN/SMC_N"/>
</dbReference>
<feature type="coiled-coil region" evidence="7">
    <location>
        <begin position="743"/>
        <end position="770"/>
    </location>
</feature>
<dbReference type="Gene3D" id="3.30.70.1620">
    <property type="match status" value="1"/>
</dbReference>
<dbReference type="InterPro" id="IPR024704">
    <property type="entry name" value="SMC"/>
</dbReference>
<dbReference type="EMBL" id="CAUYUJ010015715">
    <property type="protein sequence ID" value="CAK0857253.1"/>
    <property type="molecule type" value="Genomic_DNA"/>
</dbReference>
<accession>A0ABN9UEH3</accession>
<evidence type="ECO:0000256" key="3">
    <source>
        <dbReference type="ARBA" id="ARBA00022776"/>
    </source>
</evidence>
<dbReference type="SUPFAM" id="SSF52540">
    <property type="entry name" value="P-loop containing nucleoside triphosphate hydrolases"/>
    <property type="match status" value="1"/>
</dbReference>
<evidence type="ECO:0000313" key="10">
    <source>
        <dbReference type="Proteomes" id="UP001189429"/>
    </source>
</evidence>
<dbReference type="InterPro" id="IPR036277">
    <property type="entry name" value="SMC_hinge_sf"/>
</dbReference>
<protein>
    <recommendedName>
        <fullName evidence="8">SMC hinge domain-containing protein</fullName>
    </recommendedName>
</protein>
<keyword evidence="5" id="KW-0539">Nucleus</keyword>
<comment type="caution">
    <text evidence="9">The sequence shown here is derived from an EMBL/GenBank/DDBJ whole genome shotgun (WGS) entry which is preliminary data.</text>
</comment>